<evidence type="ECO:0000313" key="3">
    <source>
        <dbReference type="Proteomes" id="UP000660862"/>
    </source>
</evidence>
<dbReference type="EMBL" id="BMER01000001">
    <property type="protein sequence ID" value="GGG80800.1"/>
    <property type="molecule type" value="Genomic_DNA"/>
</dbReference>
<feature type="chain" id="PRO_5037455963" evidence="1">
    <location>
        <begin position="19"/>
        <end position="204"/>
    </location>
</feature>
<keyword evidence="1" id="KW-0732">Signal</keyword>
<accession>A0A917HK59</accession>
<sequence>MNKVYALLALLAITVFNACEKGDIEHESRFEQSYKAWLNFKASSGNNYRYEVSGATWTGSSWLTTITVKEGKVVQRDFRYEVFNDIRRPDEGWVSASLDDLLNGLGFTAEEFLEHEGSSFHEGLQWTETAIELGVHESSPASPIQTLDEIYETARTVWLKKRDDAQISFDAKNDGLISSAGFVPNGCMDDCFSGIAIRSIEAID</sequence>
<feature type="signal peptide" evidence="1">
    <location>
        <begin position="1"/>
        <end position="18"/>
    </location>
</feature>
<dbReference type="RefSeq" id="WP_188504952.1">
    <property type="nucleotide sequence ID" value="NZ_BMER01000001.1"/>
</dbReference>
<comment type="caution">
    <text evidence="2">The sequence shown here is derived from an EMBL/GenBank/DDBJ whole genome shotgun (WGS) entry which is preliminary data.</text>
</comment>
<proteinExistence type="predicted"/>
<dbReference type="AlphaFoldDB" id="A0A917HK59"/>
<keyword evidence="3" id="KW-1185">Reference proteome</keyword>
<reference evidence="2" key="1">
    <citation type="journal article" date="2014" name="Int. J. Syst. Evol. Microbiol.">
        <title>Complete genome sequence of Corynebacterium casei LMG S-19264T (=DSM 44701T), isolated from a smear-ripened cheese.</title>
        <authorList>
            <consortium name="US DOE Joint Genome Institute (JGI-PGF)"/>
            <person name="Walter F."/>
            <person name="Albersmeier A."/>
            <person name="Kalinowski J."/>
            <person name="Ruckert C."/>
        </authorList>
    </citation>
    <scope>NUCLEOTIDE SEQUENCE</scope>
    <source>
        <strain evidence="2">CGMCC 1.12195</strain>
    </source>
</reference>
<dbReference type="Proteomes" id="UP000660862">
    <property type="component" value="Unassembled WGS sequence"/>
</dbReference>
<evidence type="ECO:0000313" key="2">
    <source>
        <dbReference type="EMBL" id="GGG80800.1"/>
    </source>
</evidence>
<reference evidence="2" key="2">
    <citation type="submission" date="2020-09" db="EMBL/GenBank/DDBJ databases">
        <authorList>
            <person name="Sun Q."/>
            <person name="Zhou Y."/>
        </authorList>
    </citation>
    <scope>NUCLEOTIDE SEQUENCE</scope>
    <source>
        <strain evidence="2">CGMCC 1.12195</strain>
    </source>
</reference>
<gene>
    <name evidence="2" type="ORF">GCM10007415_11640</name>
</gene>
<protein>
    <submittedName>
        <fullName evidence="2">Uncharacterized protein</fullName>
    </submittedName>
</protein>
<name>A0A917HK59_9SPHI</name>
<evidence type="ECO:0000256" key="1">
    <source>
        <dbReference type="SAM" id="SignalP"/>
    </source>
</evidence>
<organism evidence="2 3">
    <name type="scientific">Parapedobacter pyrenivorans</name>
    <dbReference type="NCBI Taxonomy" id="1305674"/>
    <lineage>
        <taxon>Bacteria</taxon>
        <taxon>Pseudomonadati</taxon>
        <taxon>Bacteroidota</taxon>
        <taxon>Sphingobacteriia</taxon>
        <taxon>Sphingobacteriales</taxon>
        <taxon>Sphingobacteriaceae</taxon>
        <taxon>Parapedobacter</taxon>
    </lineage>
</organism>